<reference evidence="2" key="1">
    <citation type="submission" date="2016-11" db="UniProtKB">
        <authorList>
            <consortium name="WormBaseParasite"/>
        </authorList>
    </citation>
    <scope>IDENTIFICATION</scope>
    <source>
        <strain evidence="2">KR3021</strain>
    </source>
</reference>
<accession>A0AC35UAC0</accession>
<name>A0AC35UAC0_9BILA</name>
<sequence length="558" mass="64512">MKRKRSLDDCENLHPAKKSRLEGKRAKTLDLVRNNMTLTSSIFDPSKLNADNLYQAGVHLPSGIFKDIREAEGWSTDSDTGTYQTFSKKQLTVRDYDSEVVQVRMFAKEGQVIGVGCGVEGIVEQFGEEATQLHLAKYVPSDESGLDFKYLPKDGGLLYKGYPFYHWIRRRWNQEYDGRVCDFGIVLKQGQFSEQENKLIVENWKKFCRRNDTKEEELFWLLGNCHHGRTTRGEETKFVEESALIPKLCRGLERRTGRQVIARLRKLYNPAVFQGIDPSRSVGKSDLNLLTFLNAKHGGNPTKIALESGRTVDSVTSSLRKLAVQSYGFEYAQAYIYNVLEHSQIFNMKHIVCKFDEVEDTFREASHDLFIEMTKKIKGSTVNDLWNVFKKLRKQLEYQMGQTKKYKTALTLTLPYRKLKPTTVEAYLMYLDLKLRDATHQKGATVSIPDFHEYQKEYKFYLNSPTPLIDAFKAVHNHYGNMVKKHCPSITPTSNGSTFWKTETERNVIALSLQSTDHIKDLKKDVKAFKKNVMRYLLETKLYEVVNYDFEPHEVVDL</sequence>
<protein>
    <submittedName>
        <fullName evidence="2">Integrase catalytic domain-containing protein</fullName>
    </submittedName>
</protein>
<organism evidence="1 2">
    <name type="scientific">Rhabditophanes sp. KR3021</name>
    <dbReference type="NCBI Taxonomy" id="114890"/>
    <lineage>
        <taxon>Eukaryota</taxon>
        <taxon>Metazoa</taxon>
        <taxon>Ecdysozoa</taxon>
        <taxon>Nematoda</taxon>
        <taxon>Chromadorea</taxon>
        <taxon>Rhabditida</taxon>
        <taxon>Tylenchina</taxon>
        <taxon>Panagrolaimomorpha</taxon>
        <taxon>Strongyloidoidea</taxon>
        <taxon>Alloionematidae</taxon>
        <taxon>Rhabditophanes</taxon>
    </lineage>
</organism>
<evidence type="ECO:0000313" key="2">
    <source>
        <dbReference type="WBParaSite" id="RSKR_0000936200.1"/>
    </source>
</evidence>
<evidence type="ECO:0000313" key="1">
    <source>
        <dbReference type="Proteomes" id="UP000095286"/>
    </source>
</evidence>
<dbReference type="Proteomes" id="UP000095286">
    <property type="component" value="Unplaced"/>
</dbReference>
<proteinExistence type="predicted"/>
<dbReference type="WBParaSite" id="RSKR_0000936200.1">
    <property type="protein sequence ID" value="RSKR_0000936200.1"/>
    <property type="gene ID" value="RSKR_0000936200"/>
</dbReference>